<evidence type="ECO:0000256" key="1">
    <source>
        <dbReference type="SAM" id="MobiDB-lite"/>
    </source>
</evidence>
<feature type="compositionally biased region" description="Polar residues" evidence="1">
    <location>
        <begin position="25"/>
        <end position="53"/>
    </location>
</feature>
<dbReference type="EMBL" id="ML119153">
    <property type="protein sequence ID" value="RPB09291.1"/>
    <property type="molecule type" value="Genomic_DNA"/>
</dbReference>
<gene>
    <name evidence="2" type="ORF">P167DRAFT_594197</name>
</gene>
<organism evidence="2 3">
    <name type="scientific">Morchella conica CCBAS932</name>
    <dbReference type="NCBI Taxonomy" id="1392247"/>
    <lineage>
        <taxon>Eukaryota</taxon>
        <taxon>Fungi</taxon>
        <taxon>Dikarya</taxon>
        <taxon>Ascomycota</taxon>
        <taxon>Pezizomycotina</taxon>
        <taxon>Pezizomycetes</taxon>
        <taxon>Pezizales</taxon>
        <taxon>Morchellaceae</taxon>
        <taxon>Morchella</taxon>
    </lineage>
</organism>
<reference evidence="2 3" key="1">
    <citation type="journal article" date="2018" name="Nat. Ecol. Evol.">
        <title>Pezizomycetes genomes reveal the molecular basis of ectomycorrhizal truffle lifestyle.</title>
        <authorList>
            <person name="Murat C."/>
            <person name="Payen T."/>
            <person name="Noel B."/>
            <person name="Kuo A."/>
            <person name="Morin E."/>
            <person name="Chen J."/>
            <person name="Kohler A."/>
            <person name="Krizsan K."/>
            <person name="Balestrini R."/>
            <person name="Da Silva C."/>
            <person name="Montanini B."/>
            <person name="Hainaut M."/>
            <person name="Levati E."/>
            <person name="Barry K.W."/>
            <person name="Belfiori B."/>
            <person name="Cichocki N."/>
            <person name="Clum A."/>
            <person name="Dockter R.B."/>
            <person name="Fauchery L."/>
            <person name="Guy J."/>
            <person name="Iotti M."/>
            <person name="Le Tacon F."/>
            <person name="Lindquist E.A."/>
            <person name="Lipzen A."/>
            <person name="Malagnac F."/>
            <person name="Mello A."/>
            <person name="Molinier V."/>
            <person name="Miyauchi S."/>
            <person name="Poulain J."/>
            <person name="Riccioni C."/>
            <person name="Rubini A."/>
            <person name="Sitrit Y."/>
            <person name="Splivallo R."/>
            <person name="Traeger S."/>
            <person name="Wang M."/>
            <person name="Zifcakova L."/>
            <person name="Wipf D."/>
            <person name="Zambonelli A."/>
            <person name="Paolocci F."/>
            <person name="Nowrousian M."/>
            <person name="Ottonello S."/>
            <person name="Baldrian P."/>
            <person name="Spatafora J.W."/>
            <person name="Henrissat B."/>
            <person name="Nagy L.G."/>
            <person name="Aury J.M."/>
            <person name="Wincker P."/>
            <person name="Grigoriev I.V."/>
            <person name="Bonfante P."/>
            <person name="Martin F.M."/>
        </authorList>
    </citation>
    <scope>NUCLEOTIDE SEQUENCE [LARGE SCALE GENOMIC DNA]</scope>
    <source>
        <strain evidence="2 3">CCBAS932</strain>
    </source>
</reference>
<proteinExistence type="predicted"/>
<feature type="region of interest" description="Disordered" evidence="1">
    <location>
        <begin position="25"/>
        <end position="62"/>
    </location>
</feature>
<evidence type="ECO:0000313" key="3">
    <source>
        <dbReference type="Proteomes" id="UP000277580"/>
    </source>
</evidence>
<name>A0A3N4KLS4_9PEZI</name>
<dbReference type="OrthoDB" id="10371067at2759"/>
<sequence>MRSTPVEDMDPTLREGAIDLQQDVALQQSPVSDISAQSKQPPNDTVLPTSTPTLKRRPNSKMKIQKPLIELRERYPSGRLKEFRPRSAYSPDTLTEVRKDERARTARYRNSLRALAVAAGHCDAIGQAAFIVELKKFRKEKREAEREARNTGMGLTAGKMDALKGEVEAEPQVVVKSEEILQVHGAGGGGCEAQGTIHAGDKVIGDS</sequence>
<dbReference type="Proteomes" id="UP000277580">
    <property type="component" value="Unassembled WGS sequence"/>
</dbReference>
<keyword evidence="3" id="KW-1185">Reference proteome</keyword>
<accession>A0A3N4KLS4</accession>
<dbReference type="InParanoid" id="A0A3N4KLS4"/>
<protein>
    <submittedName>
        <fullName evidence="2">Uncharacterized protein</fullName>
    </submittedName>
</protein>
<dbReference type="AlphaFoldDB" id="A0A3N4KLS4"/>
<evidence type="ECO:0000313" key="2">
    <source>
        <dbReference type="EMBL" id="RPB09291.1"/>
    </source>
</evidence>